<evidence type="ECO:0008006" key="3">
    <source>
        <dbReference type="Google" id="ProtNLM"/>
    </source>
</evidence>
<reference evidence="1" key="1">
    <citation type="submission" date="2022-11" db="EMBL/GenBank/DDBJ databases">
        <title>Salinimicrobium profundisediminis sp. nov., isolated from deep-sea sediment of the Mariana Trench.</title>
        <authorList>
            <person name="Fu H."/>
        </authorList>
    </citation>
    <scope>NUCLEOTIDE SEQUENCE</scope>
    <source>
        <strain evidence="1">MT39</strain>
    </source>
</reference>
<name>A0A9X3CYB7_9FLAO</name>
<evidence type="ECO:0000313" key="1">
    <source>
        <dbReference type="EMBL" id="MCX2838915.1"/>
    </source>
</evidence>
<sequence length="305" mass="34094">MRTIFFFFVFLFGITSNTFGQDVNKYKYVLVPQEFEFLKHPNQYQVNALTAFLLEKYGFDALYEEKIPANMGLCDVLKVNVHNESSLFRSRLYVTLENCNDEVVFTSKTGSSREKNYKKSYHEALREAFTSFEGAELIKSGFAVAETSAEKNPAEVVIDPVPAAKDIQEEASEVIIDPVPAVNNTQEQASEVVVDPVVTSEEIEEATEESSALPEVVQKNENLQFVNGAITYKLVKTPAGYDLYREGEPGKFGTLLKSGGGENYLYSSKNISGNAFFDTHGNLVVEYLDPNSQQLISVKYSQKGQ</sequence>
<dbReference type="RefSeq" id="WP_266070225.1">
    <property type="nucleotide sequence ID" value="NZ_JAPJDA010000019.1"/>
</dbReference>
<evidence type="ECO:0000313" key="2">
    <source>
        <dbReference type="Proteomes" id="UP001148482"/>
    </source>
</evidence>
<organism evidence="1 2">
    <name type="scientific">Salinimicrobium profundisediminis</name>
    <dbReference type="NCBI Taxonomy" id="2994553"/>
    <lineage>
        <taxon>Bacteria</taxon>
        <taxon>Pseudomonadati</taxon>
        <taxon>Bacteroidota</taxon>
        <taxon>Flavobacteriia</taxon>
        <taxon>Flavobacteriales</taxon>
        <taxon>Flavobacteriaceae</taxon>
        <taxon>Salinimicrobium</taxon>
    </lineage>
</organism>
<protein>
    <recommendedName>
        <fullName evidence="3">Secreted protein</fullName>
    </recommendedName>
</protein>
<gene>
    <name evidence="1" type="ORF">OQ279_12240</name>
</gene>
<comment type="caution">
    <text evidence="1">The sequence shown here is derived from an EMBL/GenBank/DDBJ whole genome shotgun (WGS) entry which is preliminary data.</text>
</comment>
<keyword evidence="2" id="KW-1185">Reference proteome</keyword>
<dbReference type="AlphaFoldDB" id="A0A9X3CYB7"/>
<dbReference type="Proteomes" id="UP001148482">
    <property type="component" value="Unassembled WGS sequence"/>
</dbReference>
<dbReference type="EMBL" id="JAPJDA010000019">
    <property type="protein sequence ID" value="MCX2838915.1"/>
    <property type="molecule type" value="Genomic_DNA"/>
</dbReference>
<accession>A0A9X3CYB7</accession>
<proteinExistence type="predicted"/>